<feature type="domain" description="TM2" evidence="13">
    <location>
        <begin position="148"/>
        <end position="195"/>
    </location>
</feature>
<dbReference type="Proteomes" id="UP000825002">
    <property type="component" value="Unassembled WGS sequence"/>
</dbReference>
<evidence type="ECO:0000256" key="7">
    <source>
        <dbReference type="ARBA" id="ARBA00022989"/>
    </source>
</evidence>
<feature type="transmembrane region" description="Helical" evidence="11">
    <location>
        <begin position="150"/>
        <end position="168"/>
    </location>
</feature>
<dbReference type="PANTHER" id="PTHR21016">
    <property type="entry name" value="BETA-AMYLOID BINDING PROTEIN-RELATED"/>
    <property type="match status" value="1"/>
</dbReference>
<dbReference type="InterPro" id="IPR004035">
    <property type="entry name" value="Endouclease-III_FeS-bd_BS"/>
</dbReference>
<evidence type="ECO:0000256" key="8">
    <source>
        <dbReference type="ARBA" id="ARBA00023136"/>
    </source>
</evidence>
<comment type="subcellular location">
    <subcellularLocation>
        <location evidence="1">Membrane</location>
        <topology evidence="1">Multi-pass membrane protein</topology>
    </subcellularLocation>
</comment>
<comment type="similarity">
    <text evidence="2">Belongs to the TM2 family.</text>
</comment>
<proteinExistence type="inferred from homology"/>
<dbReference type="PROSITE" id="PS00764">
    <property type="entry name" value="ENDONUCLEASE_III_1"/>
    <property type="match status" value="1"/>
</dbReference>
<evidence type="ECO:0000256" key="10">
    <source>
        <dbReference type="ARBA" id="ARBA00023295"/>
    </source>
</evidence>
<evidence type="ECO:0000313" key="15">
    <source>
        <dbReference type="Proteomes" id="UP000825002"/>
    </source>
</evidence>
<evidence type="ECO:0000256" key="12">
    <source>
        <dbReference type="SAM" id="SignalP"/>
    </source>
</evidence>
<evidence type="ECO:0000256" key="9">
    <source>
        <dbReference type="ARBA" id="ARBA00023180"/>
    </source>
</evidence>
<evidence type="ECO:0000256" key="1">
    <source>
        <dbReference type="ARBA" id="ARBA00004141"/>
    </source>
</evidence>
<evidence type="ECO:0000259" key="13">
    <source>
        <dbReference type="Pfam" id="PF05154"/>
    </source>
</evidence>
<name>A0ABQ7S752_9ACAR</name>
<keyword evidence="4 11" id="KW-0812">Transmembrane</keyword>
<evidence type="ECO:0000313" key="14">
    <source>
        <dbReference type="EMBL" id="KAG9509211.1"/>
    </source>
</evidence>
<reference evidence="14 15" key="1">
    <citation type="submission" date="2020-10" db="EMBL/GenBank/DDBJ databases">
        <authorList>
            <person name="Klimov P.B."/>
            <person name="Dyachkov S.M."/>
            <person name="Chetverikov P.E."/>
        </authorList>
    </citation>
    <scope>NUCLEOTIDE SEQUENCE [LARGE SCALE GENOMIC DNA]</scope>
    <source>
        <strain evidence="14">BMOC 18-1129-001#AD2665</strain>
        <tissue evidence="14">Entire mites</tissue>
    </source>
</reference>
<evidence type="ECO:0000256" key="3">
    <source>
        <dbReference type="ARBA" id="ARBA00008343"/>
    </source>
</evidence>
<evidence type="ECO:0000256" key="11">
    <source>
        <dbReference type="SAM" id="Phobius"/>
    </source>
</evidence>
<dbReference type="EMBL" id="JAIFTH010000602">
    <property type="protein sequence ID" value="KAG9509211.1"/>
    <property type="molecule type" value="Genomic_DNA"/>
</dbReference>
<gene>
    <name evidence="14" type="primary">Tm2d3</name>
    <name evidence="14" type="ORF">GZH46_02280</name>
</gene>
<sequence length="213" mass="23978">MILCKARNSYTCLTILLITIANAWASTSPPLSCAPDFPGADEQNNSCSKLKPGCVKCDFNSTCVYGQPNTVRCHVTEDIPCKGDRSFDITFTCLYCWQLPENSYSCLPNTTCRINTRYLTMCSVNSTTYCLGSRIFPRYKRCNFSTNYKWSSTILLSILGGGFGLDRFYLGHWQEGIGKLFSFGGFGLWTLVDSILIWLQYLKPADTSHYIDD</sequence>
<feature type="signal peptide" evidence="12">
    <location>
        <begin position="1"/>
        <end position="25"/>
    </location>
</feature>
<protein>
    <submittedName>
        <fullName evidence="14">TM2 domain-containing protein 3</fullName>
    </submittedName>
</protein>
<keyword evidence="7 11" id="KW-1133">Transmembrane helix</keyword>
<evidence type="ECO:0000256" key="2">
    <source>
        <dbReference type="ARBA" id="ARBA00008284"/>
    </source>
</evidence>
<dbReference type="InterPro" id="IPR007829">
    <property type="entry name" value="TM2"/>
</dbReference>
<feature type="transmembrane region" description="Helical" evidence="11">
    <location>
        <begin position="180"/>
        <end position="201"/>
    </location>
</feature>
<comment type="similarity">
    <text evidence="3">Belongs to the Nth/MutY family.</text>
</comment>
<comment type="caution">
    <text evidence="14">The sequence shown here is derived from an EMBL/GenBank/DDBJ whole genome shotgun (WGS) entry which is preliminary data.</text>
</comment>
<evidence type="ECO:0000256" key="5">
    <source>
        <dbReference type="ARBA" id="ARBA00022729"/>
    </source>
</evidence>
<keyword evidence="15" id="KW-1185">Reference proteome</keyword>
<evidence type="ECO:0000256" key="6">
    <source>
        <dbReference type="ARBA" id="ARBA00022801"/>
    </source>
</evidence>
<dbReference type="InterPro" id="IPR050932">
    <property type="entry name" value="TM2D1-3-like"/>
</dbReference>
<dbReference type="PANTHER" id="PTHR21016:SF7">
    <property type="entry name" value="TM2 DOMAIN-CONTAINING PROTEIN 3"/>
    <property type="match status" value="1"/>
</dbReference>
<keyword evidence="8 11" id="KW-0472">Membrane</keyword>
<accession>A0ABQ7S752</accession>
<dbReference type="Pfam" id="PF05154">
    <property type="entry name" value="TM2"/>
    <property type="match status" value="1"/>
</dbReference>
<keyword evidence="9" id="KW-0325">Glycoprotein</keyword>
<keyword evidence="5 12" id="KW-0732">Signal</keyword>
<feature type="chain" id="PRO_5045551963" evidence="12">
    <location>
        <begin position="26"/>
        <end position="213"/>
    </location>
</feature>
<organism evidence="14 15">
    <name type="scientific">Fragariocoptes setiger</name>
    <dbReference type="NCBI Taxonomy" id="1670756"/>
    <lineage>
        <taxon>Eukaryota</taxon>
        <taxon>Metazoa</taxon>
        <taxon>Ecdysozoa</taxon>
        <taxon>Arthropoda</taxon>
        <taxon>Chelicerata</taxon>
        <taxon>Arachnida</taxon>
        <taxon>Acari</taxon>
        <taxon>Acariformes</taxon>
        <taxon>Trombidiformes</taxon>
        <taxon>Prostigmata</taxon>
        <taxon>Eupodina</taxon>
        <taxon>Eriophyoidea</taxon>
        <taxon>Phytoptidae</taxon>
        <taxon>Fragariocoptes</taxon>
    </lineage>
</organism>
<keyword evidence="10" id="KW-0326">Glycosidase</keyword>
<evidence type="ECO:0000256" key="4">
    <source>
        <dbReference type="ARBA" id="ARBA00022692"/>
    </source>
</evidence>
<keyword evidence="6" id="KW-0378">Hydrolase</keyword>